<name>A0A1H4IAI5_9NOCA</name>
<dbReference type="SUPFAM" id="SSF143212">
    <property type="entry name" value="Rv2632c-like"/>
    <property type="match status" value="1"/>
</dbReference>
<feature type="region of interest" description="Disordered" evidence="1">
    <location>
        <begin position="16"/>
        <end position="38"/>
    </location>
</feature>
<protein>
    <recommendedName>
        <fullName evidence="4">DUF1876 domain-containing protein</fullName>
    </recommendedName>
</protein>
<evidence type="ECO:0000313" key="3">
    <source>
        <dbReference type="Proteomes" id="UP000183561"/>
    </source>
</evidence>
<dbReference type="Proteomes" id="UP000183561">
    <property type="component" value="Unassembled WGS sequence"/>
</dbReference>
<accession>A0A1H4IAI5</accession>
<dbReference type="Pfam" id="PF08962">
    <property type="entry name" value="Rv2632c-like"/>
    <property type="match status" value="1"/>
</dbReference>
<dbReference type="RefSeq" id="WP_072946263.1">
    <property type="nucleotide sequence ID" value="NZ_CP070609.1"/>
</dbReference>
<evidence type="ECO:0008006" key="4">
    <source>
        <dbReference type="Google" id="ProtNLM"/>
    </source>
</evidence>
<dbReference type="OrthoDB" id="4828144at2"/>
<evidence type="ECO:0000313" key="2">
    <source>
        <dbReference type="EMBL" id="SEB31011.1"/>
    </source>
</evidence>
<organism evidence="2 3">
    <name type="scientific">Rhodococcus koreensis</name>
    <dbReference type="NCBI Taxonomy" id="99653"/>
    <lineage>
        <taxon>Bacteria</taxon>
        <taxon>Bacillati</taxon>
        <taxon>Actinomycetota</taxon>
        <taxon>Actinomycetes</taxon>
        <taxon>Mycobacteriales</taxon>
        <taxon>Nocardiaceae</taxon>
        <taxon>Rhodococcus</taxon>
    </lineage>
</organism>
<keyword evidence="3" id="KW-1185">Reference proteome</keyword>
<feature type="compositionally biased region" description="Basic and acidic residues" evidence="1">
    <location>
        <begin position="16"/>
        <end position="34"/>
    </location>
</feature>
<dbReference type="AlphaFoldDB" id="A0A1H4IAI5"/>
<dbReference type="EMBL" id="FNSV01000002">
    <property type="protein sequence ID" value="SEB31011.1"/>
    <property type="molecule type" value="Genomic_DNA"/>
</dbReference>
<dbReference type="InterPro" id="IPR015057">
    <property type="entry name" value="Rv2632c-like"/>
</dbReference>
<sequence>MSSHEKKWSVDIVIDEHDSEEGGSRTRAEARLRTQDTTSLVGVGMARRNPHDTEIPEIGDELATARALADLAHQLIETTVADLEAATRKTVHLDA</sequence>
<gene>
    <name evidence="2" type="ORF">SAMN04490239_0266</name>
</gene>
<evidence type="ECO:0000256" key="1">
    <source>
        <dbReference type="SAM" id="MobiDB-lite"/>
    </source>
</evidence>
<proteinExistence type="predicted"/>
<dbReference type="Gene3D" id="3.30.160.240">
    <property type="entry name" value="Rv1738"/>
    <property type="match status" value="1"/>
</dbReference>
<dbReference type="InterPro" id="IPR038070">
    <property type="entry name" value="Rv2632c-like_sf"/>
</dbReference>
<reference evidence="3" key="1">
    <citation type="submission" date="2016-10" db="EMBL/GenBank/DDBJ databases">
        <authorList>
            <person name="Varghese N."/>
            <person name="Submissions S."/>
        </authorList>
    </citation>
    <scope>NUCLEOTIDE SEQUENCE [LARGE SCALE GENOMIC DNA]</scope>
    <source>
        <strain evidence="3">DSM 44498</strain>
    </source>
</reference>